<sequence length="423" mass="48943">MSSIRKSLLQIMFLGASMRRWNDKLRPIELYEVDKQGHKMIIAWMLTLLNSRHASESEKIALQQTVIERGLFDYLFGLIVTDITPQIFHRICEHHIHKRQLTDWVLNKLKPIVEPLSRDFWDRMVKYHYQTDRTELADKIIKAARLYASGWEFALIQPFNTFDEETKNISHFFISELFALKELTGVQDLIQGEAFFIENPTALGHFARLSGQLRFQIRWSDTPRVPETSVLGHMFLVAGYVYFCSLVIGCCPARCVNNFFAGLFHDLPELLTRDIITPVKRSVDQFSILLKEYELQELERRIFVPLRKSGYIDLVHRLQYYLGLLGEDVTSEFQETIQDSSGVKRIKNFEELQLFNNKDEFDPKDGQLLKACDSLAAFLEAHTSIYKGISSPVLHAAVARIHADFHNLTFGTLSFGTLLADFD</sequence>
<keyword evidence="3" id="KW-1185">Reference proteome</keyword>
<dbReference type="KEGG" id="lip:LI0558"/>
<reference evidence="2 3" key="1">
    <citation type="submission" date="2005-11" db="EMBL/GenBank/DDBJ databases">
        <title>The complete genome sequence of Lawsonia intracellularis: the causative agent of proliferative enteropathy.</title>
        <authorList>
            <person name="Kaur K."/>
            <person name="Zhang Q."/>
            <person name="Beckler D."/>
            <person name="Munir S."/>
            <person name="Li L."/>
            <person name="Kinsley K."/>
            <person name="Herron L."/>
            <person name="Peterson A."/>
            <person name="May B."/>
            <person name="Singh S."/>
            <person name="Gebhart C."/>
            <person name="Kapur V."/>
        </authorList>
    </citation>
    <scope>NUCLEOTIDE SEQUENCE [LARGE SCALE GENOMIC DNA]</scope>
    <source>
        <strain evidence="2 3">PHE/MN1-00</strain>
    </source>
</reference>
<organism evidence="2 3">
    <name type="scientific">Lawsonia intracellularis (strain PHE/MN1-00)</name>
    <dbReference type="NCBI Taxonomy" id="363253"/>
    <lineage>
        <taxon>Bacteria</taxon>
        <taxon>Pseudomonadati</taxon>
        <taxon>Thermodesulfobacteriota</taxon>
        <taxon>Desulfovibrionia</taxon>
        <taxon>Desulfovibrionales</taxon>
        <taxon>Desulfovibrionaceae</taxon>
        <taxon>Lawsonia</taxon>
    </lineage>
</organism>
<dbReference type="SUPFAM" id="SSF109604">
    <property type="entry name" value="HD-domain/PDEase-like"/>
    <property type="match status" value="1"/>
</dbReference>
<dbReference type="HOGENOM" id="CLU_672030_0_0_7"/>
<evidence type="ECO:0000313" key="3">
    <source>
        <dbReference type="Proteomes" id="UP000002430"/>
    </source>
</evidence>
<name>Q1MQW5_LAWIP</name>
<dbReference type="eggNOG" id="COG1896">
    <property type="taxonomic scope" value="Bacteria"/>
</dbReference>
<evidence type="ECO:0000259" key="1">
    <source>
        <dbReference type="Pfam" id="PF13023"/>
    </source>
</evidence>
<dbReference type="Proteomes" id="UP000002430">
    <property type="component" value="Chromosome"/>
</dbReference>
<dbReference type="InterPro" id="IPR006674">
    <property type="entry name" value="HD_domain"/>
</dbReference>
<dbReference type="OrthoDB" id="48898at2"/>
<feature type="domain" description="HD" evidence="1">
    <location>
        <begin position="211"/>
        <end position="400"/>
    </location>
</feature>
<dbReference type="EMBL" id="AM180252">
    <property type="protein sequence ID" value="CAJ54612.1"/>
    <property type="molecule type" value="Genomic_DNA"/>
</dbReference>
<gene>
    <name evidence="2" type="ordered locus">LI0558</name>
</gene>
<protein>
    <submittedName>
        <fullName evidence="2">Competence protein ComGF</fullName>
    </submittedName>
</protein>
<proteinExistence type="predicted"/>
<dbReference type="Gene3D" id="1.10.3210.10">
    <property type="entry name" value="Hypothetical protein af1432"/>
    <property type="match status" value="2"/>
</dbReference>
<dbReference type="AlphaFoldDB" id="Q1MQW5"/>
<evidence type="ECO:0000313" key="2">
    <source>
        <dbReference type="EMBL" id="CAJ54612.1"/>
    </source>
</evidence>
<accession>Q1MQW5</accession>
<dbReference type="Pfam" id="PF13023">
    <property type="entry name" value="HD_3"/>
    <property type="match status" value="1"/>
</dbReference>
<dbReference type="STRING" id="363253.LI0558"/>
<dbReference type="RefSeq" id="WP_011526641.1">
    <property type="nucleotide sequence ID" value="NC_008011.1"/>
</dbReference>